<comment type="similarity">
    <text evidence="1">Belongs to the sigma-70 factor family. ECF subfamily.</text>
</comment>
<dbReference type="Gene3D" id="1.10.1740.10">
    <property type="match status" value="1"/>
</dbReference>
<name>G0J0I7_CYCMS</name>
<keyword evidence="2" id="KW-0805">Transcription regulation</keyword>
<dbReference type="OrthoDB" id="9780326at2"/>
<evidence type="ECO:0000313" key="8">
    <source>
        <dbReference type="Proteomes" id="UP000001635"/>
    </source>
</evidence>
<dbReference type="PANTHER" id="PTHR43133:SF45">
    <property type="entry name" value="RNA POLYMERASE ECF-TYPE SIGMA FACTOR"/>
    <property type="match status" value="1"/>
</dbReference>
<dbReference type="InterPro" id="IPR039425">
    <property type="entry name" value="RNA_pol_sigma-70-like"/>
</dbReference>
<dbReference type="eggNOG" id="COG1595">
    <property type="taxonomic scope" value="Bacteria"/>
</dbReference>
<dbReference type="Pfam" id="PF08281">
    <property type="entry name" value="Sigma70_r4_2"/>
    <property type="match status" value="1"/>
</dbReference>
<keyword evidence="3" id="KW-0731">Sigma factor</keyword>
<evidence type="ECO:0000313" key="7">
    <source>
        <dbReference type="EMBL" id="AEL23903.1"/>
    </source>
</evidence>
<keyword evidence="8" id="KW-1185">Reference proteome</keyword>
<dbReference type="EMBL" id="CP002955">
    <property type="protein sequence ID" value="AEL23903.1"/>
    <property type="molecule type" value="Genomic_DNA"/>
</dbReference>
<feature type="domain" description="RNA polymerase sigma factor 70 region 4 type 2" evidence="6">
    <location>
        <begin position="101"/>
        <end position="151"/>
    </location>
</feature>
<accession>G0J0I7</accession>
<evidence type="ECO:0000259" key="6">
    <source>
        <dbReference type="Pfam" id="PF08281"/>
    </source>
</evidence>
<dbReference type="PANTHER" id="PTHR43133">
    <property type="entry name" value="RNA POLYMERASE ECF-TYPE SIGMA FACTO"/>
    <property type="match status" value="1"/>
</dbReference>
<dbReference type="CDD" id="cd06171">
    <property type="entry name" value="Sigma70_r4"/>
    <property type="match status" value="1"/>
</dbReference>
<dbReference type="KEGG" id="cmr:Cycma_0119"/>
<dbReference type="GO" id="GO:0006352">
    <property type="term" value="P:DNA-templated transcription initiation"/>
    <property type="evidence" value="ECO:0007669"/>
    <property type="project" value="InterPro"/>
</dbReference>
<dbReference type="InterPro" id="IPR007627">
    <property type="entry name" value="RNA_pol_sigma70_r2"/>
</dbReference>
<dbReference type="InterPro" id="IPR014284">
    <property type="entry name" value="RNA_pol_sigma-70_dom"/>
</dbReference>
<dbReference type="HOGENOM" id="CLU_047691_3_3_10"/>
<dbReference type="AlphaFoldDB" id="G0J0I7"/>
<evidence type="ECO:0000256" key="4">
    <source>
        <dbReference type="ARBA" id="ARBA00023163"/>
    </source>
</evidence>
<dbReference type="InterPro" id="IPR013249">
    <property type="entry name" value="RNA_pol_sigma70_r4_t2"/>
</dbReference>
<reference evidence="8" key="1">
    <citation type="submission" date="2011-07" db="EMBL/GenBank/DDBJ databases">
        <title>The complete genome of Cyclobacterium marinum DSM 745.</title>
        <authorList>
            <person name="Lucas S."/>
            <person name="Han J."/>
            <person name="Lapidus A."/>
            <person name="Bruce D."/>
            <person name="Goodwin L."/>
            <person name="Pitluck S."/>
            <person name="Peters L."/>
            <person name="Kyrpides N."/>
            <person name="Mavromatis K."/>
            <person name="Ivanova N."/>
            <person name="Ovchinnikova G."/>
            <person name="Chertkov O."/>
            <person name="Detter J.C."/>
            <person name="Tapia R."/>
            <person name="Han C."/>
            <person name="Land M."/>
            <person name="Hauser L."/>
            <person name="Markowitz V."/>
            <person name="Cheng J.-F."/>
            <person name="Hugenholtz P."/>
            <person name="Woyke T."/>
            <person name="Wu D."/>
            <person name="Tindall B."/>
            <person name="Schuetze A."/>
            <person name="Brambilla E."/>
            <person name="Klenk H.-P."/>
            <person name="Eisen J.A."/>
        </authorList>
    </citation>
    <scope>NUCLEOTIDE SEQUENCE [LARGE SCALE GENOMIC DNA]</scope>
    <source>
        <strain evidence="8">ATCC 25205 / DSM 745 / LMG 13164 / NCIMB 1802</strain>
    </source>
</reference>
<keyword evidence="4" id="KW-0804">Transcription</keyword>
<gene>
    <name evidence="7" type="ordered locus">Cycma_0119</name>
</gene>
<dbReference type="RefSeq" id="WP_014018202.1">
    <property type="nucleotide sequence ID" value="NC_015914.1"/>
</dbReference>
<organism evidence="7 8">
    <name type="scientific">Cyclobacterium marinum (strain ATCC 25205 / DSM 745 / LMG 13164 / NCIMB 1802)</name>
    <name type="common">Flectobacillus marinus</name>
    <dbReference type="NCBI Taxonomy" id="880070"/>
    <lineage>
        <taxon>Bacteria</taxon>
        <taxon>Pseudomonadati</taxon>
        <taxon>Bacteroidota</taxon>
        <taxon>Cytophagia</taxon>
        <taxon>Cytophagales</taxon>
        <taxon>Cyclobacteriaceae</taxon>
        <taxon>Cyclobacterium</taxon>
    </lineage>
</organism>
<sequence length="156" mass="18679">MEREFLNIVEANQGIIFKVCKLYRNSKEDQEDLFQEIVLQLWRAFPKFRKESKVSTWMYRIALNTAIAMFRKHKIEIEFNEYTPKEIYSNQESEQSENEERLFDAIRTLNQTERAIIALFLEGFNYKEIGEITGITENYVGVKINRIKEKLKIILK</sequence>
<evidence type="ECO:0000259" key="5">
    <source>
        <dbReference type="Pfam" id="PF04542"/>
    </source>
</evidence>
<dbReference type="InterPro" id="IPR013324">
    <property type="entry name" value="RNA_pol_sigma_r3/r4-like"/>
</dbReference>
<dbReference type="Pfam" id="PF04542">
    <property type="entry name" value="Sigma70_r2"/>
    <property type="match status" value="1"/>
</dbReference>
<dbReference type="SUPFAM" id="SSF88946">
    <property type="entry name" value="Sigma2 domain of RNA polymerase sigma factors"/>
    <property type="match status" value="1"/>
</dbReference>
<dbReference type="Gene3D" id="1.10.10.10">
    <property type="entry name" value="Winged helix-like DNA-binding domain superfamily/Winged helix DNA-binding domain"/>
    <property type="match status" value="1"/>
</dbReference>
<feature type="domain" description="RNA polymerase sigma-70 region 2" evidence="5">
    <location>
        <begin position="8"/>
        <end position="74"/>
    </location>
</feature>
<protein>
    <submittedName>
        <fullName evidence="7">RNA polymerase, sigma-24 subunit, ECF subfamily</fullName>
    </submittedName>
</protein>
<evidence type="ECO:0000256" key="1">
    <source>
        <dbReference type="ARBA" id="ARBA00010641"/>
    </source>
</evidence>
<evidence type="ECO:0000256" key="2">
    <source>
        <dbReference type="ARBA" id="ARBA00023015"/>
    </source>
</evidence>
<evidence type="ECO:0000256" key="3">
    <source>
        <dbReference type="ARBA" id="ARBA00023082"/>
    </source>
</evidence>
<dbReference type="SUPFAM" id="SSF88659">
    <property type="entry name" value="Sigma3 and sigma4 domains of RNA polymerase sigma factors"/>
    <property type="match status" value="1"/>
</dbReference>
<dbReference type="Proteomes" id="UP000001635">
    <property type="component" value="Chromosome"/>
</dbReference>
<dbReference type="InterPro" id="IPR036388">
    <property type="entry name" value="WH-like_DNA-bd_sf"/>
</dbReference>
<proteinExistence type="inferred from homology"/>
<dbReference type="InterPro" id="IPR013325">
    <property type="entry name" value="RNA_pol_sigma_r2"/>
</dbReference>
<dbReference type="GO" id="GO:0016987">
    <property type="term" value="F:sigma factor activity"/>
    <property type="evidence" value="ECO:0007669"/>
    <property type="project" value="UniProtKB-KW"/>
</dbReference>
<dbReference type="NCBIfam" id="TIGR02937">
    <property type="entry name" value="sigma70-ECF"/>
    <property type="match status" value="1"/>
</dbReference>
<dbReference type="GO" id="GO:0003677">
    <property type="term" value="F:DNA binding"/>
    <property type="evidence" value="ECO:0007669"/>
    <property type="project" value="InterPro"/>
</dbReference>
<dbReference type="STRING" id="880070.Cycma_0119"/>